<feature type="compositionally biased region" description="Acidic residues" evidence="1">
    <location>
        <begin position="11"/>
        <end position="20"/>
    </location>
</feature>
<feature type="region of interest" description="Disordered" evidence="1">
    <location>
        <begin position="1"/>
        <end position="21"/>
    </location>
</feature>
<feature type="region of interest" description="Disordered" evidence="1">
    <location>
        <begin position="333"/>
        <end position="355"/>
    </location>
</feature>
<protein>
    <recommendedName>
        <fullName evidence="4">F-box domain-containing protein</fullName>
    </recommendedName>
</protein>
<dbReference type="EMBL" id="CAXAMN010021951">
    <property type="protein sequence ID" value="CAK9064773.1"/>
    <property type="molecule type" value="Genomic_DNA"/>
</dbReference>
<gene>
    <name evidence="2" type="ORF">CCMP2556_LOCUS31829</name>
</gene>
<dbReference type="Proteomes" id="UP001642484">
    <property type="component" value="Unassembled WGS sequence"/>
</dbReference>
<evidence type="ECO:0008006" key="4">
    <source>
        <dbReference type="Google" id="ProtNLM"/>
    </source>
</evidence>
<evidence type="ECO:0000313" key="3">
    <source>
        <dbReference type="Proteomes" id="UP001642484"/>
    </source>
</evidence>
<organism evidence="2 3">
    <name type="scientific">Durusdinium trenchii</name>
    <dbReference type="NCBI Taxonomy" id="1381693"/>
    <lineage>
        <taxon>Eukaryota</taxon>
        <taxon>Sar</taxon>
        <taxon>Alveolata</taxon>
        <taxon>Dinophyceae</taxon>
        <taxon>Suessiales</taxon>
        <taxon>Symbiodiniaceae</taxon>
        <taxon>Durusdinium</taxon>
    </lineage>
</organism>
<evidence type="ECO:0000313" key="2">
    <source>
        <dbReference type="EMBL" id="CAK9064773.1"/>
    </source>
</evidence>
<comment type="caution">
    <text evidence="2">The sequence shown here is derived from an EMBL/GenBank/DDBJ whole genome shotgun (WGS) entry which is preliminary data.</text>
</comment>
<accession>A0ABP0NMZ0</accession>
<evidence type="ECO:0000256" key="1">
    <source>
        <dbReference type="SAM" id="MobiDB-lite"/>
    </source>
</evidence>
<keyword evidence="3" id="KW-1185">Reference proteome</keyword>
<sequence length="691" mass="76424">MDKISSSGSADFEDFEDEDDLWRAEEAAADEEHRLTEEALAEEAAAEELMFEDADEEPREELAEELLEEDEVEDWMGDANEEWVDGHHQLLEQLEQFVEEEHFEDPLESLGQQAYDMVESDDDISLGTDFDVNQTDPIPDFNDWGSDPGGVAKAASLCLTLKCKKSWEVPKMPLGQSELWQFGPNGPPMNVMDACSASNMLWIANQQDLFGFSLTGLEAQIQDQNLRNQVLIAHLPSLSGQVNRIRCGQLGRQPVVAAVDAAGGVLVAPSLVNAKLPPIKLLNPGVGEQGVSTWGIGLPPHDEGKETGPLLVSANDHCLKAWWLFDSPSPGQASRAAGHGAGYGGGDNREERRPRSSWYLQQVKGQGEKAPLLLHRFAENLPCIDIVGQLAIVASLGGEVSVLNVVPPSSMESPDLAAFQDHDVQVVEAPRLDEQLCCTTPPRWPCPWEDPRIVRCFAHAESRRVWNVCWIPLRSIRTVSTVPGASNPSEGVEEDTVEWTSNSGAALPAEIIRGVLSLLGPQELLQRVQILSSQHAQLAREQVHSSKRTELMALVFSENTVWLTDGCLNMRCKQTLPFNGAFAHIVPMPGLSSVIVSTKMDSTNYPLWAVSLVRRQRSLRFELRVTHLDTVETNLRDLPWPRNIIVGMAGSRDRLLILYSSCRLVCYQLSLEDRRRDEELQAEAGTKDLAS</sequence>
<proteinExistence type="predicted"/>
<name>A0ABP0NMZ0_9DINO</name>
<reference evidence="2 3" key="1">
    <citation type="submission" date="2024-02" db="EMBL/GenBank/DDBJ databases">
        <authorList>
            <person name="Chen Y."/>
            <person name="Shah S."/>
            <person name="Dougan E. K."/>
            <person name="Thang M."/>
            <person name="Chan C."/>
        </authorList>
    </citation>
    <scope>NUCLEOTIDE SEQUENCE [LARGE SCALE GENOMIC DNA]</scope>
</reference>